<dbReference type="EMBL" id="LAZR01038213">
    <property type="protein sequence ID" value="KKL20148.1"/>
    <property type="molecule type" value="Genomic_DNA"/>
</dbReference>
<organism evidence="1">
    <name type="scientific">marine sediment metagenome</name>
    <dbReference type="NCBI Taxonomy" id="412755"/>
    <lineage>
        <taxon>unclassified sequences</taxon>
        <taxon>metagenomes</taxon>
        <taxon>ecological metagenomes</taxon>
    </lineage>
</organism>
<proteinExistence type="predicted"/>
<feature type="non-terminal residue" evidence="1">
    <location>
        <position position="73"/>
    </location>
</feature>
<accession>A0A0F9E7V5</accession>
<protein>
    <submittedName>
        <fullName evidence="1">Uncharacterized protein</fullName>
    </submittedName>
</protein>
<evidence type="ECO:0000313" key="1">
    <source>
        <dbReference type="EMBL" id="KKL20148.1"/>
    </source>
</evidence>
<sequence>MKNEKAIKAKLESYCEWCIAQGGDCHAKLNGCSIFEVLALLGEPEKPIRDTDKSPVTCPKCKRVDGLMWDARP</sequence>
<comment type="caution">
    <text evidence="1">The sequence shown here is derived from an EMBL/GenBank/DDBJ whole genome shotgun (WGS) entry which is preliminary data.</text>
</comment>
<reference evidence="1" key="1">
    <citation type="journal article" date="2015" name="Nature">
        <title>Complex archaea that bridge the gap between prokaryotes and eukaryotes.</title>
        <authorList>
            <person name="Spang A."/>
            <person name="Saw J.H."/>
            <person name="Jorgensen S.L."/>
            <person name="Zaremba-Niedzwiedzka K."/>
            <person name="Martijn J."/>
            <person name="Lind A.E."/>
            <person name="van Eijk R."/>
            <person name="Schleper C."/>
            <person name="Guy L."/>
            <person name="Ettema T.J."/>
        </authorList>
    </citation>
    <scope>NUCLEOTIDE SEQUENCE</scope>
</reference>
<dbReference type="AlphaFoldDB" id="A0A0F9E7V5"/>
<gene>
    <name evidence="1" type="ORF">LCGC14_2458410</name>
</gene>
<name>A0A0F9E7V5_9ZZZZ</name>